<evidence type="ECO:0000313" key="3">
    <source>
        <dbReference type="Proteomes" id="UP000789941"/>
    </source>
</evidence>
<dbReference type="Gene3D" id="3.40.50.720">
    <property type="entry name" value="NAD(P)-binding Rossmann-like Domain"/>
    <property type="match status" value="1"/>
</dbReference>
<dbReference type="SMART" id="SM00881">
    <property type="entry name" value="CoA_binding"/>
    <property type="match status" value="1"/>
</dbReference>
<dbReference type="InterPro" id="IPR036291">
    <property type="entry name" value="NAD(P)-bd_dom_sf"/>
</dbReference>
<keyword evidence="2" id="KW-0436">Ligase</keyword>
<evidence type="ECO:0000313" key="2">
    <source>
        <dbReference type="EMBL" id="VVC03799.1"/>
    </source>
</evidence>
<dbReference type="InterPro" id="IPR003781">
    <property type="entry name" value="CoA-bd"/>
</dbReference>
<dbReference type="PANTHER" id="PTHR33303:SF2">
    <property type="entry name" value="COA-BINDING DOMAIN-CONTAINING PROTEIN"/>
    <property type="match status" value="1"/>
</dbReference>
<dbReference type="EMBL" id="CABMJJ010000009">
    <property type="protein sequence ID" value="VVC03799.1"/>
    <property type="molecule type" value="Genomic_DNA"/>
</dbReference>
<proteinExistence type="predicted"/>
<feature type="domain" description="CoA-binding" evidence="1">
    <location>
        <begin position="8"/>
        <end position="102"/>
    </location>
</feature>
<reference evidence="2 3" key="1">
    <citation type="submission" date="2019-08" db="EMBL/GenBank/DDBJ databases">
        <authorList>
            <person name="Vazquez-Campos X."/>
        </authorList>
    </citation>
    <scope>NUCLEOTIDE SEQUENCE [LARGE SCALE GENOMIC DNA]</scope>
    <source>
        <strain evidence="2">LFW-283_2</strain>
    </source>
</reference>
<dbReference type="AlphaFoldDB" id="A0A5E4LQT7"/>
<evidence type="ECO:0000259" key="1">
    <source>
        <dbReference type="SMART" id="SM00881"/>
    </source>
</evidence>
<dbReference type="Pfam" id="PF13380">
    <property type="entry name" value="CoA_binding_2"/>
    <property type="match status" value="1"/>
</dbReference>
<dbReference type="SUPFAM" id="SSF51735">
    <property type="entry name" value="NAD(P)-binding Rossmann-fold domains"/>
    <property type="match status" value="1"/>
</dbReference>
<protein>
    <submittedName>
        <fullName evidence="2">Acetate--CoA ligase [ADP-forming]</fullName>
        <ecNumber evidence="2">6.2.1.13</ecNumber>
    </submittedName>
</protein>
<accession>A0A5E4LQT7</accession>
<gene>
    <name evidence="2" type="ORF">LFW2832_00540</name>
</gene>
<dbReference type="GO" id="GO:0043758">
    <property type="term" value="F:acetate-CoA ligase (ADP-forming) activity"/>
    <property type="evidence" value="ECO:0007669"/>
    <property type="project" value="UniProtKB-EC"/>
</dbReference>
<comment type="caution">
    <text evidence="2">The sequence shown here is derived from an EMBL/GenBank/DDBJ whole genome shotgun (WGS) entry which is preliminary data.</text>
</comment>
<dbReference type="Proteomes" id="UP000789941">
    <property type="component" value="Unassembled WGS sequence"/>
</dbReference>
<dbReference type="EC" id="6.2.1.13" evidence="2"/>
<organism evidence="2 3">
    <name type="scientific">Candidatus Bilamarchaeum dharawalense</name>
    <dbReference type="NCBI Taxonomy" id="2885759"/>
    <lineage>
        <taxon>Archaea</taxon>
        <taxon>Candidatus Micrarchaeota</taxon>
        <taxon>Candidatus Micrarchaeia</taxon>
        <taxon>Candidatus Anstonellales</taxon>
        <taxon>Candidatus Bilamarchaeaceae</taxon>
        <taxon>Candidatus Bilamarchaeum</taxon>
    </lineage>
</organism>
<name>A0A5E4LQT7_9ARCH</name>
<dbReference type="PANTHER" id="PTHR33303">
    <property type="entry name" value="CYTOPLASMIC PROTEIN-RELATED"/>
    <property type="match status" value="1"/>
</dbReference>
<sequence length="134" mass="15040">MDDIKKIIETSKTIAIVGLSDKPDRPSHVVASYLVANGFKIYPVNPNLTDWHGLKAYKSLSEIKEKIDIVDIFRKSEDVLPIVEEATKRVPKPKTIWMQLGVVNETAAEVAKKAGLNVVMDKCIKIEHTRLKES</sequence>